<dbReference type="Gene3D" id="3.30.450.20">
    <property type="entry name" value="PAS domain"/>
    <property type="match status" value="1"/>
</dbReference>
<keyword evidence="6" id="KW-0808">Transferase</keyword>
<comment type="catalytic activity">
    <reaction evidence="1">
        <text>ATP + protein L-histidine = ADP + protein N-phospho-L-histidine.</text>
        <dbReference type="EC" id="2.7.13.3"/>
    </reaction>
</comment>
<evidence type="ECO:0000256" key="5">
    <source>
        <dbReference type="ARBA" id="ARBA00022553"/>
    </source>
</evidence>
<comment type="subcellular location">
    <subcellularLocation>
        <location evidence="2">Cell membrane</location>
    </subcellularLocation>
</comment>
<dbReference type="CDD" id="cd00082">
    <property type="entry name" value="HisKA"/>
    <property type="match status" value="1"/>
</dbReference>
<proteinExistence type="predicted"/>
<dbReference type="GO" id="GO:0005524">
    <property type="term" value="F:ATP binding"/>
    <property type="evidence" value="ECO:0007669"/>
    <property type="project" value="UniProtKB-KW"/>
</dbReference>
<keyword evidence="8" id="KW-0418">Kinase</keyword>
<sequence length="580" mass="65243">MWEKKNRWNLVIFAVIVLLLVGSIFFLWMKANLEVRSIVEEQYQTQQLILTQYVSSSIAELLNERVLLLEVVARKQQGVPEDLFMSEFETVYAVADIYYVLEFIDAGGTVVSGYPAERVPHGYNLYSNDMTWAFEHVRDTGQVYVSEPVTTMEGIFGAYVWVPVFENGQFRGSILGIVSDESILEQFETSSDSKSYVYIVDDSGMILYDESGIFEKGASYLDHGDSVGDERLRIIEEQMRGQVGNGKYWLETPEGSEYVLVSYSPIKWHNQQWSVGLTSPGDAVDDIIISVYVKLFTVAAVSVLFILFVSSQVYFILLNWNKTLEREVERKTAELQQSNESLTSANTKLKELDRLKNEFLSMVSHELKTPLTAMKTSSEFLLEDTCDPNVRKQMLALIVRNVDRQARLVDDLLDISRIESNRMKFNIEPVSLQEALEHSLETIRRFSESKGVALVNDVPSSMEAVLADKDKLVQVFVNLLNNAVKFTPRGGKVTVRAREIGDRVEVTVTDTGIGIDQSHLDHVFDKFYQIDSTSTRAAGGCGLGLAITKGLIEGMDGSIRAESEPCTGSKFIFTLIRAGN</sequence>
<dbReference type="InterPro" id="IPR003661">
    <property type="entry name" value="HisK_dim/P_dom"/>
</dbReference>
<accession>A0AAE3H8I0</accession>
<dbReference type="CDD" id="cd18773">
    <property type="entry name" value="PDC1_HK_sensor"/>
    <property type="match status" value="1"/>
</dbReference>
<feature type="domain" description="Histidine kinase" evidence="14">
    <location>
        <begin position="362"/>
        <end position="579"/>
    </location>
</feature>
<evidence type="ECO:0000256" key="3">
    <source>
        <dbReference type="ARBA" id="ARBA00012438"/>
    </source>
</evidence>
<dbReference type="Pfam" id="PF02518">
    <property type="entry name" value="HATPase_c"/>
    <property type="match status" value="1"/>
</dbReference>
<evidence type="ECO:0000256" key="7">
    <source>
        <dbReference type="ARBA" id="ARBA00022741"/>
    </source>
</evidence>
<dbReference type="PROSITE" id="PS50109">
    <property type="entry name" value="HIS_KIN"/>
    <property type="match status" value="1"/>
</dbReference>
<keyword evidence="13" id="KW-0812">Transmembrane</keyword>
<dbReference type="PANTHER" id="PTHR43711:SF1">
    <property type="entry name" value="HISTIDINE KINASE 1"/>
    <property type="match status" value="1"/>
</dbReference>
<dbReference type="InterPro" id="IPR003594">
    <property type="entry name" value="HATPase_dom"/>
</dbReference>
<dbReference type="InterPro" id="IPR036890">
    <property type="entry name" value="HATPase_C_sf"/>
</dbReference>
<dbReference type="PRINTS" id="PR00344">
    <property type="entry name" value="BCTRLSENSOR"/>
</dbReference>
<dbReference type="SUPFAM" id="SSF47384">
    <property type="entry name" value="Homodimeric domain of signal transducing histidine kinase"/>
    <property type="match status" value="1"/>
</dbReference>
<dbReference type="SUPFAM" id="SSF55874">
    <property type="entry name" value="ATPase domain of HSP90 chaperone/DNA topoisomerase II/histidine kinase"/>
    <property type="match status" value="1"/>
</dbReference>
<keyword evidence="11 13" id="KW-0472">Membrane</keyword>
<organism evidence="15 16">
    <name type="scientific">Methanolobus chelungpuianus</name>
    <dbReference type="NCBI Taxonomy" id="502115"/>
    <lineage>
        <taxon>Archaea</taxon>
        <taxon>Methanobacteriati</taxon>
        <taxon>Methanobacteriota</taxon>
        <taxon>Stenosarchaea group</taxon>
        <taxon>Methanomicrobia</taxon>
        <taxon>Methanosarcinales</taxon>
        <taxon>Methanosarcinaceae</taxon>
        <taxon>Methanolobus</taxon>
    </lineage>
</organism>
<evidence type="ECO:0000313" key="16">
    <source>
        <dbReference type="Proteomes" id="UP001206983"/>
    </source>
</evidence>
<reference evidence="15 16" key="1">
    <citation type="journal article" date="2011" name="Appl. Environ. Microbiol.">
        <title>Methanogenic archaea isolated from Taiwan's Chelungpu fault.</title>
        <authorList>
            <person name="Wu S.Y."/>
            <person name="Lai M.C."/>
        </authorList>
    </citation>
    <scope>NUCLEOTIDE SEQUENCE [LARGE SCALE GENOMIC DNA]</scope>
    <source>
        <strain evidence="15 16">St545Mb</strain>
    </source>
</reference>
<dbReference type="PANTHER" id="PTHR43711">
    <property type="entry name" value="TWO-COMPONENT HISTIDINE KINASE"/>
    <property type="match status" value="1"/>
</dbReference>
<evidence type="ECO:0000256" key="1">
    <source>
        <dbReference type="ARBA" id="ARBA00000085"/>
    </source>
</evidence>
<feature type="coiled-coil region" evidence="12">
    <location>
        <begin position="321"/>
        <end position="355"/>
    </location>
</feature>
<dbReference type="GO" id="GO:0000155">
    <property type="term" value="F:phosphorelay sensor kinase activity"/>
    <property type="evidence" value="ECO:0007669"/>
    <property type="project" value="InterPro"/>
</dbReference>
<dbReference type="FunFam" id="3.30.565.10:FF:000023">
    <property type="entry name" value="PAS domain-containing sensor histidine kinase"/>
    <property type="match status" value="1"/>
</dbReference>
<name>A0AAE3H8I0_9EURY</name>
<protein>
    <recommendedName>
        <fullName evidence="3">histidine kinase</fullName>
        <ecNumber evidence="3">2.7.13.3</ecNumber>
    </recommendedName>
</protein>
<keyword evidence="7" id="KW-0547">Nucleotide-binding</keyword>
<dbReference type="RefSeq" id="WP_256621701.1">
    <property type="nucleotide sequence ID" value="NZ_JTEO01000002.1"/>
</dbReference>
<evidence type="ECO:0000256" key="8">
    <source>
        <dbReference type="ARBA" id="ARBA00022777"/>
    </source>
</evidence>
<dbReference type="Proteomes" id="UP001206983">
    <property type="component" value="Unassembled WGS sequence"/>
</dbReference>
<dbReference type="SMART" id="SM00387">
    <property type="entry name" value="HATPase_c"/>
    <property type="match status" value="1"/>
</dbReference>
<feature type="transmembrane region" description="Helical" evidence="13">
    <location>
        <begin position="7"/>
        <end position="29"/>
    </location>
</feature>
<evidence type="ECO:0000256" key="2">
    <source>
        <dbReference type="ARBA" id="ARBA00004236"/>
    </source>
</evidence>
<keyword evidence="10" id="KW-0902">Two-component regulatory system</keyword>
<evidence type="ECO:0000256" key="12">
    <source>
        <dbReference type="SAM" id="Coils"/>
    </source>
</evidence>
<evidence type="ECO:0000256" key="10">
    <source>
        <dbReference type="ARBA" id="ARBA00023012"/>
    </source>
</evidence>
<dbReference type="EMBL" id="JTEO01000002">
    <property type="protein sequence ID" value="MCQ6961961.1"/>
    <property type="molecule type" value="Genomic_DNA"/>
</dbReference>
<dbReference type="SMART" id="SM00388">
    <property type="entry name" value="HisKA"/>
    <property type="match status" value="1"/>
</dbReference>
<evidence type="ECO:0000256" key="11">
    <source>
        <dbReference type="ARBA" id="ARBA00023136"/>
    </source>
</evidence>
<dbReference type="InterPro" id="IPR036097">
    <property type="entry name" value="HisK_dim/P_sf"/>
</dbReference>
<keyword evidence="4" id="KW-1003">Cell membrane</keyword>
<feature type="transmembrane region" description="Helical" evidence="13">
    <location>
        <begin position="295"/>
        <end position="317"/>
    </location>
</feature>
<comment type="caution">
    <text evidence="15">The sequence shown here is derived from an EMBL/GenBank/DDBJ whole genome shotgun (WGS) entry which is preliminary data.</text>
</comment>
<dbReference type="InterPro" id="IPR004358">
    <property type="entry name" value="Sig_transdc_His_kin-like_C"/>
</dbReference>
<keyword evidence="16" id="KW-1185">Reference proteome</keyword>
<dbReference type="InterPro" id="IPR050736">
    <property type="entry name" value="Sensor_HK_Regulatory"/>
</dbReference>
<evidence type="ECO:0000256" key="6">
    <source>
        <dbReference type="ARBA" id="ARBA00022679"/>
    </source>
</evidence>
<evidence type="ECO:0000256" key="9">
    <source>
        <dbReference type="ARBA" id="ARBA00022840"/>
    </source>
</evidence>
<dbReference type="EC" id="2.7.13.3" evidence="3"/>
<dbReference type="GO" id="GO:0005886">
    <property type="term" value="C:plasma membrane"/>
    <property type="evidence" value="ECO:0007669"/>
    <property type="project" value="UniProtKB-SubCell"/>
</dbReference>
<evidence type="ECO:0000256" key="13">
    <source>
        <dbReference type="SAM" id="Phobius"/>
    </source>
</evidence>
<evidence type="ECO:0000313" key="15">
    <source>
        <dbReference type="EMBL" id="MCQ6961961.1"/>
    </source>
</evidence>
<gene>
    <name evidence="15" type="ORF">PV02_01935</name>
</gene>
<dbReference type="AlphaFoldDB" id="A0AAE3H8I0"/>
<dbReference type="Gene3D" id="1.10.287.130">
    <property type="match status" value="1"/>
</dbReference>
<dbReference type="Pfam" id="PF00512">
    <property type="entry name" value="HisKA"/>
    <property type="match status" value="1"/>
</dbReference>
<keyword evidence="13" id="KW-1133">Transmembrane helix</keyword>
<dbReference type="CDD" id="cd16922">
    <property type="entry name" value="HATPase_EvgS-ArcB-TorS-like"/>
    <property type="match status" value="1"/>
</dbReference>
<dbReference type="Gene3D" id="3.30.565.10">
    <property type="entry name" value="Histidine kinase-like ATPase, C-terminal domain"/>
    <property type="match status" value="1"/>
</dbReference>
<evidence type="ECO:0000256" key="4">
    <source>
        <dbReference type="ARBA" id="ARBA00022475"/>
    </source>
</evidence>
<dbReference type="InterPro" id="IPR005467">
    <property type="entry name" value="His_kinase_dom"/>
</dbReference>
<keyword evidence="12" id="KW-0175">Coiled coil</keyword>
<dbReference type="FunFam" id="1.10.287.130:FF:000001">
    <property type="entry name" value="Two-component sensor histidine kinase"/>
    <property type="match status" value="1"/>
</dbReference>
<keyword evidence="9" id="KW-0067">ATP-binding</keyword>
<evidence type="ECO:0000259" key="14">
    <source>
        <dbReference type="PROSITE" id="PS50109"/>
    </source>
</evidence>
<keyword evidence="5" id="KW-0597">Phosphoprotein</keyword>